<dbReference type="InterPro" id="IPR055975">
    <property type="entry name" value="DUF7553"/>
</dbReference>
<protein>
    <submittedName>
        <fullName evidence="2">Uncharacterized protein</fullName>
    </submittedName>
</protein>
<reference evidence="2 3" key="1">
    <citation type="journal article" date="2019" name="Int. J. Syst. Evol. Microbiol.">
        <title>The Global Catalogue of Microorganisms (GCM) 10K type strain sequencing project: providing services to taxonomists for standard genome sequencing and annotation.</title>
        <authorList>
            <consortium name="The Broad Institute Genomics Platform"/>
            <consortium name="The Broad Institute Genome Sequencing Center for Infectious Disease"/>
            <person name="Wu L."/>
            <person name="Ma J."/>
        </authorList>
    </citation>
    <scope>NUCLEOTIDE SEQUENCE [LARGE SCALE GENOMIC DNA]</scope>
    <source>
        <strain evidence="2 3">PSR21</strain>
    </source>
</reference>
<evidence type="ECO:0000313" key="2">
    <source>
        <dbReference type="EMBL" id="MFC7318435.1"/>
    </source>
</evidence>
<keyword evidence="1" id="KW-0175">Coiled coil</keyword>
<dbReference type="GeneID" id="79317385"/>
<dbReference type="RefSeq" id="WP_276306721.1">
    <property type="nucleotide sequence ID" value="NZ_CP119993.1"/>
</dbReference>
<organism evidence="2 3">
    <name type="scientific">Halomarina halobia</name>
    <dbReference type="NCBI Taxonomy" id="3033386"/>
    <lineage>
        <taxon>Archaea</taxon>
        <taxon>Methanobacteriati</taxon>
        <taxon>Methanobacteriota</taxon>
        <taxon>Stenosarchaea group</taxon>
        <taxon>Halobacteria</taxon>
        <taxon>Halobacteriales</taxon>
        <taxon>Natronomonadaceae</taxon>
        <taxon>Halomarina</taxon>
    </lineage>
</organism>
<accession>A0ABD6ADJ1</accession>
<evidence type="ECO:0000256" key="1">
    <source>
        <dbReference type="SAM" id="Coils"/>
    </source>
</evidence>
<name>A0ABD6ADJ1_9EURY</name>
<sequence>MAGLPHVIDIRDDLERAREASDEDVSEELAAVEERVEAYSDRSRDREGLLDDIDNELLRLEERADGIAEERLRAARNRIHLLRDSLSTAADGVTVLESKVRRADAGASFDEDVRDEQTEFWLTLVNSAEPRTVGVELAFYAEDGDEVGRVSGGDVSIDADEQKTVTVVAEVPDGTDYYVARVADADELTG</sequence>
<evidence type="ECO:0000313" key="3">
    <source>
        <dbReference type="Proteomes" id="UP001596547"/>
    </source>
</evidence>
<proteinExistence type="predicted"/>
<feature type="coiled-coil region" evidence="1">
    <location>
        <begin position="22"/>
        <end position="70"/>
    </location>
</feature>
<dbReference type="EMBL" id="JBHTBF010000003">
    <property type="protein sequence ID" value="MFC7318435.1"/>
    <property type="molecule type" value="Genomic_DNA"/>
</dbReference>
<comment type="caution">
    <text evidence="2">The sequence shown here is derived from an EMBL/GenBank/DDBJ whole genome shotgun (WGS) entry which is preliminary data.</text>
</comment>
<gene>
    <name evidence="2" type="ORF">ACFQPE_16775</name>
</gene>
<keyword evidence="3" id="KW-1185">Reference proteome</keyword>
<dbReference type="Pfam" id="PF24430">
    <property type="entry name" value="DUF7553"/>
    <property type="match status" value="1"/>
</dbReference>
<dbReference type="Proteomes" id="UP001596547">
    <property type="component" value="Unassembled WGS sequence"/>
</dbReference>
<dbReference type="AlphaFoldDB" id="A0ABD6ADJ1"/>